<evidence type="ECO:0000313" key="10">
    <source>
        <dbReference type="Proteomes" id="UP000242470"/>
    </source>
</evidence>
<dbReference type="GO" id="GO:0005524">
    <property type="term" value="F:ATP binding"/>
    <property type="evidence" value="ECO:0007669"/>
    <property type="project" value="UniProtKB-KW"/>
</dbReference>
<keyword evidence="4" id="KW-0067">ATP-binding</keyword>
<proteinExistence type="predicted"/>
<dbReference type="Proteomes" id="UP000242470">
    <property type="component" value="Unassembled WGS sequence"/>
</dbReference>
<dbReference type="SMART" id="SM00487">
    <property type="entry name" value="DEXDc"/>
    <property type="match status" value="1"/>
</dbReference>
<dbReference type="AlphaFoldDB" id="A0AAP8PNE1"/>
<reference evidence="8" key="2">
    <citation type="submission" date="2023-07" db="EMBL/GenBank/DDBJ databases">
        <title>Evaluation of the beneficial properties of pineapple isolates.</title>
        <authorList>
            <person name="Adefiranye O."/>
        </authorList>
    </citation>
    <scope>NUCLEOTIDE SEQUENCE</scope>
    <source>
        <strain evidence="8">PAPLE_T1</strain>
    </source>
</reference>
<dbReference type="CDD" id="cd17920">
    <property type="entry name" value="DEXHc_RecQ"/>
    <property type="match status" value="1"/>
</dbReference>
<dbReference type="PROSITE" id="PS51192">
    <property type="entry name" value="HELICASE_ATP_BIND_1"/>
    <property type="match status" value="1"/>
</dbReference>
<dbReference type="RefSeq" id="WP_059106742.1">
    <property type="nucleotide sequence ID" value="NZ_AP024589.1"/>
</dbReference>
<reference evidence="9 10" key="1">
    <citation type="submission" date="2017-08" db="EMBL/GenBank/DDBJ databases">
        <title>Draft genome sequences of 64 type strains of genus Staph aureus.</title>
        <authorList>
            <person name="Cole K."/>
            <person name="Golubchik T."/>
            <person name="Russell J."/>
            <person name="Foster D."/>
            <person name="Llewelyn M."/>
            <person name="Wilson D."/>
            <person name="Crook D."/>
            <person name="Paul J."/>
        </authorList>
    </citation>
    <scope>NUCLEOTIDE SEQUENCE [LARGE SCALE GENOMIC DNA]</scope>
    <source>
        <strain evidence="9 10">NCTC 12101</strain>
    </source>
</reference>
<dbReference type="EMBL" id="JAUHQC010000006">
    <property type="protein sequence ID" value="MDN4532606.1"/>
    <property type="molecule type" value="Genomic_DNA"/>
</dbReference>
<evidence type="ECO:0000259" key="6">
    <source>
        <dbReference type="PROSITE" id="PS51192"/>
    </source>
</evidence>
<dbReference type="InterPro" id="IPR004589">
    <property type="entry name" value="DNA_helicase_ATP-dep_RecQ"/>
</dbReference>
<evidence type="ECO:0000256" key="3">
    <source>
        <dbReference type="ARBA" id="ARBA00022806"/>
    </source>
</evidence>
<dbReference type="GO" id="GO:0006281">
    <property type="term" value="P:DNA repair"/>
    <property type="evidence" value="ECO:0007669"/>
    <property type="project" value="TreeGrafter"/>
</dbReference>
<accession>A0AAP8PNE1</accession>
<dbReference type="Gene3D" id="3.40.50.300">
    <property type="entry name" value="P-loop containing nucleotide triphosphate hydrolases"/>
    <property type="match status" value="2"/>
</dbReference>
<dbReference type="GO" id="GO:0005737">
    <property type="term" value="C:cytoplasm"/>
    <property type="evidence" value="ECO:0007669"/>
    <property type="project" value="TreeGrafter"/>
</dbReference>
<dbReference type="GO" id="GO:0009378">
    <property type="term" value="F:four-way junction helicase activity"/>
    <property type="evidence" value="ECO:0007669"/>
    <property type="project" value="TreeGrafter"/>
</dbReference>
<dbReference type="GO" id="GO:0043138">
    <property type="term" value="F:3'-5' DNA helicase activity"/>
    <property type="evidence" value="ECO:0007669"/>
    <property type="project" value="TreeGrafter"/>
</dbReference>
<evidence type="ECO:0000256" key="2">
    <source>
        <dbReference type="ARBA" id="ARBA00022801"/>
    </source>
</evidence>
<dbReference type="InterPro" id="IPR027417">
    <property type="entry name" value="P-loop_NTPase"/>
</dbReference>
<dbReference type="GO" id="GO:0043590">
    <property type="term" value="C:bacterial nucleoid"/>
    <property type="evidence" value="ECO:0007669"/>
    <property type="project" value="TreeGrafter"/>
</dbReference>
<sequence length="461" mass="53030">MLQQALNKWFGFDSFKPGQEDVINQVLAGKPTLGILPTGSGKSLCYQLPTYIKQQPTLIISPLISLMDDQVMLMKAQGERSVCHVHSGMDESEKKHNLQRLKHSRFVFLSPEFILQPQNFARIQDIPFGMIVLDEAHCISEWGYDFRPHYALMGKVTQHFNEATLLALTATAPPHLADDLSQMMHCQFQVVKTTMNRPNIALQHLNFEDDDEKIDWLLSFISHSGPTIIYVSSKKMCLTLAEAIYQAGYLTGIYHSDLTYQERYTVQQQFVQNEIPIIVATSAFGMGINKKDVRTVIHFHLATSPSNYMQEIGRAGRDGAQSQAISLYQPDDQYLLSTLLFTDMLTEEDVEMYEAGQFIEPDKEEVITTLNSYYSFSDIKRIFKISFERKQQGYIKMLGYKNLERCRRDYLLSFFNETMDTQPEYCCDCDSDSPEIDVKNHKKVKRKMDYTEKLGNLFLSH</sequence>
<feature type="domain" description="Helicase ATP-binding" evidence="6">
    <location>
        <begin position="23"/>
        <end position="190"/>
    </location>
</feature>
<dbReference type="GO" id="GO:0006310">
    <property type="term" value="P:DNA recombination"/>
    <property type="evidence" value="ECO:0007669"/>
    <property type="project" value="InterPro"/>
</dbReference>
<keyword evidence="5" id="KW-0238">DNA-binding</keyword>
<evidence type="ECO:0000259" key="7">
    <source>
        <dbReference type="PROSITE" id="PS51194"/>
    </source>
</evidence>
<dbReference type="NCBIfam" id="TIGR00614">
    <property type="entry name" value="recQ_fam"/>
    <property type="match status" value="1"/>
</dbReference>
<feature type="domain" description="Helicase C-terminal" evidence="7">
    <location>
        <begin position="213"/>
        <end position="367"/>
    </location>
</feature>
<dbReference type="SUPFAM" id="SSF52540">
    <property type="entry name" value="P-loop containing nucleoside triphosphate hydrolases"/>
    <property type="match status" value="1"/>
</dbReference>
<protein>
    <submittedName>
        <fullName evidence="9">ATP-dependent DNA helicase RecQ</fullName>
    </submittedName>
    <submittedName>
        <fullName evidence="8">RecQ family ATP-dependent DNA helicase</fullName>
        <ecNumber evidence="8">3.6.4.12</ecNumber>
    </submittedName>
</protein>
<keyword evidence="2 8" id="KW-0378">Hydrolase</keyword>
<dbReference type="InterPro" id="IPR002464">
    <property type="entry name" value="DNA/RNA_helicase_DEAH_CS"/>
</dbReference>
<dbReference type="PROSITE" id="PS00690">
    <property type="entry name" value="DEAH_ATP_HELICASE"/>
    <property type="match status" value="1"/>
</dbReference>
<keyword evidence="3 9" id="KW-0347">Helicase</keyword>
<keyword evidence="1" id="KW-0547">Nucleotide-binding</keyword>
<dbReference type="InterPro" id="IPR014001">
    <property type="entry name" value="Helicase_ATP-bd"/>
</dbReference>
<comment type="caution">
    <text evidence="9">The sequence shown here is derived from an EMBL/GenBank/DDBJ whole genome shotgun (WGS) entry which is preliminary data.</text>
</comment>
<evidence type="ECO:0000313" key="8">
    <source>
        <dbReference type="EMBL" id="MDN4532606.1"/>
    </source>
</evidence>
<dbReference type="GO" id="GO:0030894">
    <property type="term" value="C:replisome"/>
    <property type="evidence" value="ECO:0007669"/>
    <property type="project" value="TreeGrafter"/>
</dbReference>
<dbReference type="PANTHER" id="PTHR13710">
    <property type="entry name" value="DNA HELICASE RECQ FAMILY MEMBER"/>
    <property type="match status" value="1"/>
</dbReference>
<dbReference type="SMR" id="A0AAP8PNE1"/>
<dbReference type="Proteomes" id="UP001171687">
    <property type="component" value="Unassembled WGS sequence"/>
</dbReference>
<dbReference type="PROSITE" id="PS51194">
    <property type="entry name" value="HELICASE_CTER"/>
    <property type="match status" value="1"/>
</dbReference>
<dbReference type="Pfam" id="PF00271">
    <property type="entry name" value="Helicase_C"/>
    <property type="match status" value="1"/>
</dbReference>
<dbReference type="EC" id="3.6.4.12" evidence="8"/>
<gene>
    <name evidence="9" type="ORF">CD158_09745</name>
    <name evidence="8" type="ORF">QYH67_03255</name>
</gene>
<evidence type="ECO:0000313" key="9">
    <source>
        <dbReference type="EMBL" id="PNZ66191.1"/>
    </source>
</evidence>
<name>A0AAP8PNE1_9STAP</name>
<dbReference type="EMBL" id="PPQW01000072">
    <property type="protein sequence ID" value="PNZ66191.1"/>
    <property type="molecule type" value="Genomic_DNA"/>
</dbReference>
<dbReference type="GO" id="GO:0016787">
    <property type="term" value="F:hydrolase activity"/>
    <property type="evidence" value="ECO:0007669"/>
    <property type="project" value="UniProtKB-KW"/>
</dbReference>
<evidence type="ECO:0000256" key="1">
    <source>
        <dbReference type="ARBA" id="ARBA00022741"/>
    </source>
</evidence>
<organism evidence="9 10">
    <name type="scientific">Staphylococcus auricularis</name>
    <dbReference type="NCBI Taxonomy" id="29379"/>
    <lineage>
        <taxon>Bacteria</taxon>
        <taxon>Bacillati</taxon>
        <taxon>Bacillota</taxon>
        <taxon>Bacilli</taxon>
        <taxon>Bacillales</taxon>
        <taxon>Staphylococcaceae</taxon>
        <taxon>Staphylococcus</taxon>
    </lineage>
</organism>
<dbReference type="InterPro" id="IPR001650">
    <property type="entry name" value="Helicase_C-like"/>
</dbReference>
<evidence type="ECO:0000256" key="4">
    <source>
        <dbReference type="ARBA" id="ARBA00022840"/>
    </source>
</evidence>
<dbReference type="Pfam" id="PF00270">
    <property type="entry name" value="DEAD"/>
    <property type="match status" value="1"/>
</dbReference>
<evidence type="ECO:0000256" key="5">
    <source>
        <dbReference type="ARBA" id="ARBA00023125"/>
    </source>
</evidence>
<dbReference type="PANTHER" id="PTHR13710:SF84">
    <property type="entry name" value="ATP-DEPENDENT DNA HELICASE RECS-RELATED"/>
    <property type="match status" value="1"/>
</dbReference>
<dbReference type="GO" id="GO:0003677">
    <property type="term" value="F:DNA binding"/>
    <property type="evidence" value="ECO:0007669"/>
    <property type="project" value="UniProtKB-KW"/>
</dbReference>
<dbReference type="SMART" id="SM00490">
    <property type="entry name" value="HELICc"/>
    <property type="match status" value="1"/>
</dbReference>
<dbReference type="InterPro" id="IPR011545">
    <property type="entry name" value="DEAD/DEAH_box_helicase_dom"/>
</dbReference>
<dbReference type="GeneID" id="64982210"/>